<feature type="transmembrane region" description="Helical" evidence="10">
    <location>
        <begin position="174"/>
        <end position="205"/>
    </location>
</feature>
<gene>
    <name evidence="11" type="ORF">GCM10023225_23270</name>
</gene>
<dbReference type="RefSeq" id="WP_345712730.1">
    <property type="nucleotide sequence ID" value="NZ_BAABIL010000349.1"/>
</dbReference>
<feature type="transmembrane region" description="Helical" evidence="10">
    <location>
        <begin position="283"/>
        <end position="302"/>
    </location>
</feature>
<feature type="transmembrane region" description="Helical" evidence="10">
    <location>
        <begin position="136"/>
        <end position="162"/>
    </location>
</feature>
<evidence type="ECO:0000256" key="10">
    <source>
        <dbReference type="SAM" id="Phobius"/>
    </source>
</evidence>
<name>A0ABP9HZ99_9ACTN</name>
<evidence type="ECO:0000256" key="6">
    <source>
        <dbReference type="ARBA" id="ARBA00022692"/>
    </source>
</evidence>
<feature type="transmembrane region" description="Helical" evidence="10">
    <location>
        <begin position="21"/>
        <end position="43"/>
    </location>
</feature>
<feature type="transmembrane region" description="Helical" evidence="10">
    <location>
        <begin position="309"/>
        <end position="326"/>
    </location>
</feature>
<keyword evidence="6 10" id="KW-0812">Transmembrane</keyword>
<feature type="transmembrane region" description="Helical" evidence="10">
    <location>
        <begin position="217"/>
        <end position="236"/>
    </location>
</feature>
<evidence type="ECO:0000256" key="5">
    <source>
        <dbReference type="ARBA" id="ARBA00022679"/>
    </source>
</evidence>
<evidence type="ECO:0000256" key="8">
    <source>
        <dbReference type="ARBA" id="ARBA00022989"/>
    </source>
</evidence>
<dbReference type="Pfam" id="PF04188">
    <property type="entry name" value="Mannosyl_trans2"/>
    <property type="match status" value="1"/>
</dbReference>
<evidence type="ECO:0000256" key="9">
    <source>
        <dbReference type="ARBA" id="ARBA00023136"/>
    </source>
</evidence>
<dbReference type="PANTHER" id="PTHR12468">
    <property type="entry name" value="GPI MANNOSYLTRANSFERASE 2"/>
    <property type="match status" value="1"/>
</dbReference>
<evidence type="ECO:0000256" key="4">
    <source>
        <dbReference type="ARBA" id="ARBA00022676"/>
    </source>
</evidence>
<dbReference type="Proteomes" id="UP001501195">
    <property type="component" value="Unassembled WGS sequence"/>
</dbReference>
<comment type="pathway">
    <text evidence="2">Glycolipid biosynthesis; glycosylphosphatidylinositol-anchor biosynthesis.</text>
</comment>
<keyword evidence="7" id="KW-0256">Endoplasmic reticulum</keyword>
<evidence type="ECO:0000256" key="3">
    <source>
        <dbReference type="ARBA" id="ARBA00022502"/>
    </source>
</evidence>
<organism evidence="11 12">
    <name type="scientific">Kineococcus glutinatus</name>
    <dbReference type="NCBI Taxonomy" id="1070872"/>
    <lineage>
        <taxon>Bacteria</taxon>
        <taxon>Bacillati</taxon>
        <taxon>Actinomycetota</taxon>
        <taxon>Actinomycetes</taxon>
        <taxon>Kineosporiales</taxon>
        <taxon>Kineosporiaceae</taxon>
        <taxon>Kineococcus</taxon>
    </lineage>
</organism>
<keyword evidence="4" id="KW-0328">Glycosyltransferase</keyword>
<accession>A0ABP9HZ99</accession>
<protein>
    <recommendedName>
        <fullName evidence="13">Mannosyltransferase PIG-V</fullName>
    </recommendedName>
</protein>
<evidence type="ECO:0000256" key="7">
    <source>
        <dbReference type="ARBA" id="ARBA00022824"/>
    </source>
</evidence>
<dbReference type="PANTHER" id="PTHR12468:SF2">
    <property type="entry name" value="GPI MANNOSYLTRANSFERASE 2"/>
    <property type="match status" value="1"/>
</dbReference>
<sequence length="378" mass="41188">MPDAALLRRRLLPDPTDREALTYWLASRVAVLVVVSAAAWMFAANDSITPFWQRFNQWDSRHYEAIARVGYDSGQPTGVPLAALLPGFPATLAALHAVGVPYLVAGPLVSLVASLVAVLALNRLGELEGAGVGPRAVALMVTAPPAVFLAVGYSEALFLAFALPAWLAARRERWLAAALLTAAACTVRANGLFLAAALAVQYLVADGGIRRRGFARLPLLALPALPVAGYVAHLHAELGTRTAWFDAQRDGWSRQLTDPVTAFRITWEAAFEPRNELLWQWTWRYEIVAVLVGVALTAVLLWRRRWGEATYTALTIASLATSTWYFSVPRALLLQWPLFLLLASWSLRRRGVVLAWAAVAVPLSALFTALYATGRWAG</sequence>
<keyword evidence="5" id="KW-0808">Transferase</keyword>
<keyword evidence="3" id="KW-0337">GPI-anchor biosynthesis</keyword>
<proteinExistence type="predicted"/>
<keyword evidence="12" id="KW-1185">Reference proteome</keyword>
<evidence type="ECO:0000313" key="11">
    <source>
        <dbReference type="EMBL" id="GAA4983088.1"/>
    </source>
</evidence>
<dbReference type="EMBL" id="BAABIL010000349">
    <property type="protein sequence ID" value="GAA4983088.1"/>
    <property type="molecule type" value="Genomic_DNA"/>
</dbReference>
<evidence type="ECO:0000313" key="12">
    <source>
        <dbReference type="Proteomes" id="UP001501195"/>
    </source>
</evidence>
<dbReference type="InterPro" id="IPR007315">
    <property type="entry name" value="PIG-V/Gpi18"/>
</dbReference>
<keyword evidence="9 10" id="KW-0472">Membrane</keyword>
<evidence type="ECO:0000256" key="2">
    <source>
        <dbReference type="ARBA" id="ARBA00004687"/>
    </source>
</evidence>
<evidence type="ECO:0008006" key="13">
    <source>
        <dbReference type="Google" id="ProtNLM"/>
    </source>
</evidence>
<comment type="caution">
    <text evidence="11">The sequence shown here is derived from an EMBL/GenBank/DDBJ whole genome shotgun (WGS) entry which is preliminary data.</text>
</comment>
<feature type="transmembrane region" description="Helical" evidence="10">
    <location>
        <begin position="102"/>
        <end position="124"/>
    </location>
</feature>
<reference evidence="12" key="1">
    <citation type="journal article" date="2019" name="Int. J. Syst. Evol. Microbiol.">
        <title>The Global Catalogue of Microorganisms (GCM) 10K type strain sequencing project: providing services to taxonomists for standard genome sequencing and annotation.</title>
        <authorList>
            <consortium name="The Broad Institute Genomics Platform"/>
            <consortium name="The Broad Institute Genome Sequencing Center for Infectious Disease"/>
            <person name="Wu L."/>
            <person name="Ma J."/>
        </authorList>
    </citation>
    <scope>NUCLEOTIDE SEQUENCE [LARGE SCALE GENOMIC DNA]</scope>
    <source>
        <strain evidence="12">JCM 18126</strain>
    </source>
</reference>
<feature type="transmembrane region" description="Helical" evidence="10">
    <location>
        <begin position="354"/>
        <end position="372"/>
    </location>
</feature>
<comment type="subcellular location">
    <subcellularLocation>
        <location evidence="1">Endoplasmic reticulum membrane</location>
        <topology evidence="1">Multi-pass membrane protein</topology>
    </subcellularLocation>
</comment>
<keyword evidence="8 10" id="KW-1133">Transmembrane helix</keyword>
<evidence type="ECO:0000256" key="1">
    <source>
        <dbReference type="ARBA" id="ARBA00004477"/>
    </source>
</evidence>